<protein>
    <recommendedName>
        <fullName evidence="8">Glycine dehydrogenase (decarboxylating)</fullName>
        <ecNumber evidence="8">1.4.4.2</ecNumber>
    </recommendedName>
    <alternativeName>
        <fullName evidence="8">Glycine cleavage system P-protein</fullName>
    </alternativeName>
    <alternativeName>
        <fullName evidence="8">Glycine decarboxylase</fullName>
    </alternativeName>
    <alternativeName>
        <fullName evidence="8">Glycine dehydrogenase (aminomethyl-transferring)</fullName>
    </alternativeName>
</protein>
<feature type="region of interest" description="Disordered" evidence="9">
    <location>
        <begin position="1"/>
        <end position="41"/>
    </location>
</feature>
<dbReference type="Proteomes" id="UP000640725">
    <property type="component" value="Unassembled WGS sequence"/>
</dbReference>
<dbReference type="InterPro" id="IPR015424">
    <property type="entry name" value="PyrdxlP-dep_Trfase"/>
</dbReference>
<keyword evidence="6 8" id="KW-0560">Oxidoreductase</keyword>
<dbReference type="PANTHER" id="PTHR11773">
    <property type="entry name" value="GLYCINE DEHYDROGENASE, DECARBOXYLATING"/>
    <property type="match status" value="1"/>
</dbReference>
<dbReference type="Gene3D" id="3.90.1150.10">
    <property type="entry name" value="Aspartate Aminotransferase, domain 1"/>
    <property type="match status" value="2"/>
</dbReference>
<dbReference type="InterPro" id="IPR020581">
    <property type="entry name" value="GDC_P"/>
</dbReference>
<dbReference type="EMBL" id="JADEWU010000101">
    <property type="protein sequence ID" value="MBE9146458.1"/>
    <property type="molecule type" value="Genomic_DNA"/>
</dbReference>
<feature type="domain" description="Glycine cleavage system P-protein N-terminal" evidence="10">
    <location>
        <begin position="643"/>
        <end position="756"/>
    </location>
</feature>
<evidence type="ECO:0000256" key="6">
    <source>
        <dbReference type="ARBA" id="ARBA00023002"/>
    </source>
</evidence>
<sequence>MLEITSPANTQTETMSSSVATDNGKSPQTTGQEGFVQRHLGPNGDEIQQMLKLLGVSSLEDLIDQTIPSTIRLNQSLKLPEAFSEYAALNQLKAIASQNKVYRSFIGMGYSDCITPGVIQRNILENPGWYTAYTPYQAEIAQGRLEALLNFQTLIIELTGLEIANASLLDEATAAAEAMSLSYAVSKAKANGFFVSQDCHPQTLDVVKTRAIPLGIDIIIGDHRTFDFNTPIFGCLLQYPASDGAIYDYCNFIETAHQHNALVTVAADILSLTLLTPPGEFGADIAVGSTQRLGVPLGYGGPHAAYFATKEAYKRNVPGRMVGVSKDSQGNPALRLALQTREQHIRRDKATSNICTAQVLLAVIASLYAVYHGPSGLQQIAQTIHQLTLTLAEGLKRLGYSIGTEPFFDTIKVELGKKSLTEILSAAEEKEINLRIIDAQTVGISLDETTTIQDVMDLWSIFGESELPFTIEEVLKASDNLTPFTRQSAYLTHPVFNSYHSETELLRYIHRLETKDLSLNTSMIPLGSCTMKLNATAEMIPVTWPEFGKLHPFAPKSQTQGYQILFEQLENWLAEITGFAGISLQPNAGSQGEYAGLLVIRQYHENRGEIHRNICLIPESAHGTNPASAVMCGFKVVPVVCDNQGNINIADLQAKAEKHRDNLAVLMITYPSTHGVFETGIQEICNIIHVNGGQVYMDGANMNAQVGLCRPGDFGADVCHLNLHKTFCIPHGGGGPGMGPIGVASHLVPFLPGHVVVELEGNDRIGAVSAAPWGSASILVISWMYIAMMGAKGLTEATKVAILNANYIARRLDEYYPILYKGNQGFVAHECILDLRSVKKSAAIEVDDIAKRLMDYGFHAPTVSWPVAGTMMVEPTESESKAELDRFCDAMIAIRAEISEIESGVMDATNNLLKNAPHTAASLICGEWNHPYSREQAAYPAPWTKEHKFWPSVGRIDNAFGDRNFVCSCLPMEAYQ</sequence>
<feature type="domain" description="Glycine cleavage system P-protein N-terminal" evidence="10">
    <location>
        <begin position="37"/>
        <end position="462"/>
    </location>
</feature>
<feature type="domain" description="Glycine dehydrogenase C-terminal" evidence="11">
    <location>
        <begin position="797"/>
        <end position="918"/>
    </location>
</feature>
<keyword evidence="5 8" id="KW-0663">Pyridoxal phosphate</keyword>
<evidence type="ECO:0000256" key="9">
    <source>
        <dbReference type="SAM" id="MobiDB-lite"/>
    </source>
</evidence>
<comment type="subunit">
    <text evidence="4 8">The glycine cleavage system is composed of four proteins: P, T, L and H.</text>
</comment>
<accession>A0ABR9UJ13</accession>
<dbReference type="Pfam" id="PF21478">
    <property type="entry name" value="GcvP2_C"/>
    <property type="match status" value="1"/>
</dbReference>
<proteinExistence type="inferred from homology"/>
<reference evidence="12 13" key="1">
    <citation type="submission" date="2020-10" db="EMBL/GenBank/DDBJ databases">
        <authorList>
            <person name="Castelo-Branco R."/>
            <person name="Eusebio N."/>
            <person name="Adriana R."/>
            <person name="Vieira A."/>
            <person name="Brugerolle De Fraissinette N."/>
            <person name="Rezende De Castro R."/>
            <person name="Schneider M.P."/>
            <person name="Vasconcelos V."/>
            <person name="Leao P.N."/>
        </authorList>
    </citation>
    <scope>NUCLEOTIDE SEQUENCE [LARGE SCALE GENOMIC DNA]</scope>
    <source>
        <strain evidence="12 13">LEGE 06226</strain>
    </source>
</reference>
<name>A0ABR9UJ13_9CYAN</name>
<dbReference type="InterPro" id="IPR003437">
    <property type="entry name" value="GcvP"/>
</dbReference>
<comment type="similarity">
    <text evidence="3 8">Belongs to the GcvP family.</text>
</comment>
<dbReference type="CDD" id="cd00613">
    <property type="entry name" value="GDC-P"/>
    <property type="match status" value="2"/>
</dbReference>
<organism evidence="12 13">
    <name type="scientific">Planktothrix mougeotii LEGE 06226</name>
    <dbReference type="NCBI Taxonomy" id="1828728"/>
    <lineage>
        <taxon>Bacteria</taxon>
        <taxon>Bacillati</taxon>
        <taxon>Cyanobacteriota</taxon>
        <taxon>Cyanophyceae</taxon>
        <taxon>Oscillatoriophycideae</taxon>
        <taxon>Oscillatoriales</taxon>
        <taxon>Microcoleaceae</taxon>
        <taxon>Planktothrix</taxon>
    </lineage>
</organism>
<evidence type="ECO:0000256" key="3">
    <source>
        <dbReference type="ARBA" id="ARBA00010756"/>
    </source>
</evidence>
<dbReference type="EC" id="1.4.4.2" evidence="8"/>
<dbReference type="Gene3D" id="3.40.640.10">
    <property type="entry name" value="Type I PLP-dependent aspartate aminotransferase-like (Major domain)"/>
    <property type="match status" value="2"/>
</dbReference>
<evidence type="ECO:0000313" key="12">
    <source>
        <dbReference type="EMBL" id="MBE9146458.1"/>
    </source>
</evidence>
<evidence type="ECO:0000256" key="1">
    <source>
        <dbReference type="ARBA" id="ARBA00001933"/>
    </source>
</evidence>
<evidence type="ECO:0000256" key="8">
    <source>
        <dbReference type="HAMAP-Rule" id="MF_00711"/>
    </source>
</evidence>
<evidence type="ECO:0000313" key="13">
    <source>
        <dbReference type="Proteomes" id="UP000640725"/>
    </source>
</evidence>
<dbReference type="InterPro" id="IPR015422">
    <property type="entry name" value="PyrdxlP-dep_Trfase_small"/>
</dbReference>
<evidence type="ECO:0000256" key="2">
    <source>
        <dbReference type="ARBA" id="ARBA00003788"/>
    </source>
</evidence>
<keyword evidence="13" id="KW-1185">Reference proteome</keyword>
<evidence type="ECO:0000256" key="7">
    <source>
        <dbReference type="ARBA" id="ARBA00049026"/>
    </source>
</evidence>
<dbReference type="HAMAP" id="MF_00711">
    <property type="entry name" value="GcvP"/>
    <property type="match status" value="1"/>
</dbReference>
<evidence type="ECO:0000256" key="4">
    <source>
        <dbReference type="ARBA" id="ARBA00011690"/>
    </source>
</evidence>
<dbReference type="InterPro" id="IPR049315">
    <property type="entry name" value="GDC-P_N"/>
</dbReference>
<comment type="function">
    <text evidence="2 8">The glycine cleavage system catalyzes the degradation of glycine. The P protein binds the alpha-amino group of glycine through its pyridoxal phosphate cofactor; CO(2) is released and the remaining methylamine moiety is then transferred to the lipoamide cofactor of the H protein.</text>
</comment>
<evidence type="ECO:0000259" key="11">
    <source>
        <dbReference type="Pfam" id="PF21478"/>
    </source>
</evidence>
<comment type="caution">
    <text evidence="12">The sequence shown here is derived from an EMBL/GenBank/DDBJ whole genome shotgun (WGS) entry which is preliminary data.</text>
</comment>
<dbReference type="InterPro" id="IPR015421">
    <property type="entry name" value="PyrdxlP-dep_Trfase_major"/>
</dbReference>
<dbReference type="SUPFAM" id="SSF53383">
    <property type="entry name" value="PLP-dependent transferases"/>
    <property type="match status" value="2"/>
</dbReference>
<dbReference type="NCBIfam" id="NF003346">
    <property type="entry name" value="PRK04366.1"/>
    <property type="match status" value="1"/>
</dbReference>
<dbReference type="Pfam" id="PF02347">
    <property type="entry name" value="GDC-P"/>
    <property type="match status" value="2"/>
</dbReference>
<evidence type="ECO:0000259" key="10">
    <source>
        <dbReference type="Pfam" id="PF02347"/>
    </source>
</evidence>
<dbReference type="PANTHER" id="PTHR11773:SF1">
    <property type="entry name" value="GLYCINE DEHYDROGENASE (DECARBOXYLATING), MITOCHONDRIAL"/>
    <property type="match status" value="1"/>
</dbReference>
<gene>
    <name evidence="8 12" type="primary">gcvP</name>
    <name evidence="12" type="ORF">IQ236_25005</name>
</gene>
<dbReference type="NCBIfam" id="TIGR00461">
    <property type="entry name" value="gcvP"/>
    <property type="match status" value="1"/>
</dbReference>
<feature type="modified residue" description="N6-(pyridoxal phosphate)lysine" evidence="8">
    <location>
        <position position="725"/>
    </location>
</feature>
<dbReference type="GO" id="GO:0004375">
    <property type="term" value="F:glycine dehydrogenase (decarboxylating) activity"/>
    <property type="evidence" value="ECO:0007669"/>
    <property type="project" value="UniProtKB-EC"/>
</dbReference>
<comment type="catalytic activity">
    <reaction evidence="7 8">
        <text>N(6)-[(R)-lipoyl]-L-lysyl-[glycine-cleavage complex H protein] + glycine + H(+) = N(6)-[(R)-S(8)-aminomethyldihydrolipoyl]-L-lysyl-[glycine-cleavage complex H protein] + CO2</text>
        <dbReference type="Rhea" id="RHEA:24304"/>
        <dbReference type="Rhea" id="RHEA-COMP:10494"/>
        <dbReference type="Rhea" id="RHEA-COMP:10495"/>
        <dbReference type="ChEBI" id="CHEBI:15378"/>
        <dbReference type="ChEBI" id="CHEBI:16526"/>
        <dbReference type="ChEBI" id="CHEBI:57305"/>
        <dbReference type="ChEBI" id="CHEBI:83099"/>
        <dbReference type="ChEBI" id="CHEBI:83143"/>
        <dbReference type="EC" id="1.4.4.2"/>
    </reaction>
</comment>
<feature type="compositionally biased region" description="Polar residues" evidence="9">
    <location>
        <begin position="1"/>
        <end position="32"/>
    </location>
</feature>
<evidence type="ECO:0000256" key="5">
    <source>
        <dbReference type="ARBA" id="ARBA00022898"/>
    </source>
</evidence>
<comment type="cofactor">
    <cofactor evidence="1 8">
        <name>pyridoxal 5'-phosphate</name>
        <dbReference type="ChEBI" id="CHEBI:597326"/>
    </cofactor>
</comment>
<dbReference type="InterPro" id="IPR049316">
    <property type="entry name" value="GDC-P_C"/>
</dbReference>